<dbReference type="AlphaFoldDB" id="A0A087UH99"/>
<dbReference type="STRING" id="407821.A0A087UH99"/>
<feature type="non-terminal residue" evidence="1">
    <location>
        <position position="360"/>
    </location>
</feature>
<evidence type="ECO:0000313" key="2">
    <source>
        <dbReference type="Proteomes" id="UP000054359"/>
    </source>
</evidence>
<protein>
    <recommendedName>
        <fullName evidence="3">mTERF domain-containing protein 1, mitochondrial</fullName>
    </recommendedName>
</protein>
<dbReference type="GO" id="GO:0005759">
    <property type="term" value="C:mitochondrial matrix"/>
    <property type="evidence" value="ECO:0007669"/>
    <property type="project" value="TreeGrafter"/>
</dbReference>
<reference evidence="1 2" key="1">
    <citation type="submission" date="2013-11" db="EMBL/GenBank/DDBJ databases">
        <title>Genome sequencing of Stegodyphus mimosarum.</title>
        <authorList>
            <person name="Bechsgaard J."/>
        </authorList>
    </citation>
    <scope>NUCLEOTIDE SEQUENCE [LARGE SCALE GENOMIC DNA]</scope>
</reference>
<dbReference type="EMBL" id="KK119790">
    <property type="protein sequence ID" value="KFM76738.1"/>
    <property type="molecule type" value="Genomic_DNA"/>
</dbReference>
<organism evidence="1 2">
    <name type="scientific">Stegodyphus mimosarum</name>
    <name type="common">African social velvet spider</name>
    <dbReference type="NCBI Taxonomy" id="407821"/>
    <lineage>
        <taxon>Eukaryota</taxon>
        <taxon>Metazoa</taxon>
        <taxon>Ecdysozoa</taxon>
        <taxon>Arthropoda</taxon>
        <taxon>Chelicerata</taxon>
        <taxon>Arachnida</taxon>
        <taxon>Araneae</taxon>
        <taxon>Araneomorphae</taxon>
        <taxon>Entelegynae</taxon>
        <taxon>Eresoidea</taxon>
        <taxon>Eresidae</taxon>
        <taxon>Stegodyphus</taxon>
    </lineage>
</organism>
<keyword evidence="2" id="KW-1185">Reference proteome</keyword>
<dbReference type="PANTHER" id="PTHR15437:SF7">
    <property type="entry name" value="TRANSCRIPTION TERMINATION FACTOR 5, MITOCHONDRIAL"/>
    <property type="match status" value="1"/>
</dbReference>
<dbReference type="GO" id="GO:0003676">
    <property type="term" value="F:nucleic acid binding"/>
    <property type="evidence" value="ECO:0007669"/>
    <property type="project" value="InterPro"/>
</dbReference>
<sequence length="360" mass="41309">MPYLLGSGNNGEIISHLQEMYTDGSSLKEIKTAMNAVFLSHKLDCSLYKANTLLSRYPPLQVQSILNTDQLLNLLLMKFGFPISKVTETPNLLSLHHESVEYFLSEMPEILGVNTLDMAKRVPILLRRPIDSVQKLQSVLQDFEITDKQLLCCPKVFTFTPNTVQQRLQNLCNSKDFSILKPYRKFLWLVYYYNNLDLRLQAMKTFDVPCCITMFTLSKSSFDRHLCEGRYRINIRDVCLYLAEVLGCTEKEIQDNLCLYPHRENSSLLNCSKVVDFLLDCGITKKQLLNGLGVIFYDVETVKAYFKDLENHPAYQPFSEWLSHFNLVQLLIYSIEVDAGFSGSIMKTALDEPERLTSSG</sequence>
<evidence type="ECO:0000313" key="1">
    <source>
        <dbReference type="EMBL" id="KFM76738.1"/>
    </source>
</evidence>
<dbReference type="GO" id="GO:0006393">
    <property type="term" value="P:termination of mitochondrial transcription"/>
    <property type="evidence" value="ECO:0007669"/>
    <property type="project" value="TreeGrafter"/>
</dbReference>
<proteinExistence type="predicted"/>
<dbReference type="OrthoDB" id="10064535at2759"/>
<dbReference type="Proteomes" id="UP000054359">
    <property type="component" value="Unassembled WGS sequence"/>
</dbReference>
<gene>
    <name evidence="1" type="ORF">X975_13031</name>
</gene>
<dbReference type="OMA" id="SYFANIN"/>
<dbReference type="InterPro" id="IPR003690">
    <property type="entry name" value="MTERF"/>
</dbReference>
<accession>A0A087UH99</accession>
<name>A0A087UH99_STEMI</name>
<evidence type="ECO:0008006" key="3">
    <source>
        <dbReference type="Google" id="ProtNLM"/>
    </source>
</evidence>
<dbReference type="PANTHER" id="PTHR15437">
    <property type="entry name" value="TRANSCRIPTION TERMINATION FACTOR, MITOCHONDRIAL"/>
    <property type="match status" value="1"/>
</dbReference>